<dbReference type="Pfam" id="PF07120">
    <property type="entry name" value="DUF1376"/>
    <property type="match status" value="1"/>
</dbReference>
<dbReference type="EMBL" id="LR796378">
    <property type="protein sequence ID" value="CAB4140088.1"/>
    <property type="molecule type" value="Genomic_DNA"/>
</dbReference>
<reference evidence="1" key="1">
    <citation type="submission" date="2020-04" db="EMBL/GenBank/DDBJ databases">
        <authorList>
            <person name="Chiriac C."/>
            <person name="Salcher M."/>
            <person name="Ghai R."/>
            <person name="Kavagutti S V."/>
        </authorList>
    </citation>
    <scope>NUCLEOTIDE SEQUENCE</scope>
</reference>
<gene>
    <name evidence="1" type="ORF">UFOVP405_10</name>
</gene>
<proteinExistence type="predicted"/>
<evidence type="ECO:0008006" key="2">
    <source>
        <dbReference type="Google" id="ProtNLM"/>
    </source>
</evidence>
<dbReference type="InterPro" id="IPR010781">
    <property type="entry name" value="DUF1376"/>
</dbReference>
<protein>
    <recommendedName>
        <fullName evidence="2">Replication protein</fullName>
    </recommendedName>
</protein>
<organism evidence="1">
    <name type="scientific">uncultured Caudovirales phage</name>
    <dbReference type="NCBI Taxonomy" id="2100421"/>
    <lineage>
        <taxon>Viruses</taxon>
        <taxon>Duplodnaviria</taxon>
        <taxon>Heunggongvirae</taxon>
        <taxon>Uroviricota</taxon>
        <taxon>Caudoviricetes</taxon>
        <taxon>Peduoviridae</taxon>
        <taxon>Maltschvirus</taxon>
        <taxon>Maltschvirus maltsch</taxon>
    </lineage>
</organism>
<name>A0A6J5M088_9CAUD</name>
<evidence type="ECO:0000313" key="1">
    <source>
        <dbReference type="EMBL" id="CAB4140088.1"/>
    </source>
</evidence>
<sequence length="224" mass="25362">MNYYQFHIGDYISHTRNLSLMEDLAYRRLLDECYLHEEPLISGVEALARQIGMRDHVAEVQFVLECYFRLTDEGWVNTRAAQEIAKYKEYAAAGKRGAEKRWGGHSHPNPPLMQTINHKPLTNKKNIYATPDGVSDSVWNDFVTLRKSKKAAITTTAMNGFVREAAKAGITLEAALRTCCERGWTGFKADWMQGTKPANEKNLAAARTIFGDERSFQDGNIIDI</sequence>
<accession>A0A6J5M088</accession>